<evidence type="ECO:0000313" key="3">
    <source>
        <dbReference type="Proteomes" id="UP000076532"/>
    </source>
</evidence>
<protein>
    <submittedName>
        <fullName evidence="2">Uncharacterized protein</fullName>
    </submittedName>
</protein>
<dbReference type="AlphaFoldDB" id="A0A167TB41"/>
<proteinExistence type="predicted"/>
<feature type="transmembrane region" description="Helical" evidence="1">
    <location>
        <begin position="15"/>
        <end position="38"/>
    </location>
</feature>
<keyword evidence="3" id="KW-1185">Reference proteome</keyword>
<gene>
    <name evidence="2" type="ORF">FIBSPDRAFT_915450</name>
</gene>
<evidence type="ECO:0000256" key="1">
    <source>
        <dbReference type="SAM" id="Phobius"/>
    </source>
</evidence>
<name>A0A167TB41_9AGAM</name>
<keyword evidence="1" id="KW-0472">Membrane</keyword>
<reference evidence="2 3" key="1">
    <citation type="journal article" date="2016" name="Mol. Biol. Evol.">
        <title>Comparative Genomics of Early-Diverging Mushroom-Forming Fungi Provides Insights into the Origins of Lignocellulose Decay Capabilities.</title>
        <authorList>
            <person name="Nagy L.G."/>
            <person name="Riley R."/>
            <person name="Tritt A."/>
            <person name="Adam C."/>
            <person name="Daum C."/>
            <person name="Floudas D."/>
            <person name="Sun H."/>
            <person name="Yadav J.S."/>
            <person name="Pangilinan J."/>
            <person name="Larsson K.H."/>
            <person name="Matsuura K."/>
            <person name="Barry K."/>
            <person name="Labutti K."/>
            <person name="Kuo R."/>
            <person name="Ohm R.A."/>
            <person name="Bhattacharya S.S."/>
            <person name="Shirouzu T."/>
            <person name="Yoshinaga Y."/>
            <person name="Martin F.M."/>
            <person name="Grigoriev I.V."/>
            <person name="Hibbett D.S."/>
        </authorList>
    </citation>
    <scope>NUCLEOTIDE SEQUENCE [LARGE SCALE GENOMIC DNA]</scope>
    <source>
        <strain evidence="2 3">CBS 109695</strain>
    </source>
</reference>
<dbReference type="EMBL" id="KV418333">
    <property type="protein sequence ID" value="KZP02750.1"/>
    <property type="molecule type" value="Genomic_DNA"/>
</dbReference>
<dbReference type="Proteomes" id="UP000076532">
    <property type="component" value="Unassembled WGS sequence"/>
</dbReference>
<sequence length="198" mass="20137">MATSSSSPPSTSTFLTLYITVFRSISSFATALSVLFSVKYAKLPVFSPTTASSIVTTAMRNVCYKVISITGTTVNIGISTDWDGAISNSTGCANDGSTCTAGGPLGAPVPGPDSSCYSSYSDSVAGALPAGGGGCTDNAGPGRTSPSYTTLATTPTHGANGYTSADNFDYTCDTCDNTAITLPPPIFRNLSGWVSWVV</sequence>
<keyword evidence="1" id="KW-1133">Transmembrane helix</keyword>
<keyword evidence="1" id="KW-0812">Transmembrane</keyword>
<accession>A0A167TB41</accession>
<organism evidence="2 3">
    <name type="scientific">Athelia psychrophila</name>
    <dbReference type="NCBI Taxonomy" id="1759441"/>
    <lineage>
        <taxon>Eukaryota</taxon>
        <taxon>Fungi</taxon>
        <taxon>Dikarya</taxon>
        <taxon>Basidiomycota</taxon>
        <taxon>Agaricomycotina</taxon>
        <taxon>Agaricomycetes</taxon>
        <taxon>Agaricomycetidae</taxon>
        <taxon>Atheliales</taxon>
        <taxon>Atheliaceae</taxon>
        <taxon>Athelia</taxon>
    </lineage>
</organism>
<evidence type="ECO:0000313" key="2">
    <source>
        <dbReference type="EMBL" id="KZP02750.1"/>
    </source>
</evidence>